<keyword evidence="2" id="KW-1185">Reference proteome</keyword>
<dbReference type="EMBL" id="CM039429">
    <property type="protein sequence ID" value="KAI4346927.1"/>
    <property type="molecule type" value="Genomic_DNA"/>
</dbReference>
<accession>A0ACB9PEL5</accession>
<reference evidence="1 2" key="1">
    <citation type="journal article" date="2022" name="DNA Res.">
        <title>Chromosomal-level genome assembly of the orchid tree Bauhinia variegata (Leguminosae; Cercidoideae) supports the allotetraploid origin hypothesis of Bauhinia.</title>
        <authorList>
            <person name="Zhong Y."/>
            <person name="Chen Y."/>
            <person name="Zheng D."/>
            <person name="Pang J."/>
            <person name="Liu Y."/>
            <person name="Luo S."/>
            <person name="Meng S."/>
            <person name="Qian L."/>
            <person name="Wei D."/>
            <person name="Dai S."/>
            <person name="Zhou R."/>
        </authorList>
    </citation>
    <scope>NUCLEOTIDE SEQUENCE [LARGE SCALE GENOMIC DNA]</scope>
    <source>
        <strain evidence="1">BV-YZ2020</strain>
    </source>
</reference>
<proteinExistence type="predicted"/>
<name>A0ACB9PEL5_BAUVA</name>
<protein>
    <submittedName>
        <fullName evidence="1">Uncharacterized protein</fullName>
    </submittedName>
</protein>
<organism evidence="1 2">
    <name type="scientific">Bauhinia variegata</name>
    <name type="common">Purple orchid tree</name>
    <name type="synonym">Phanera variegata</name>
    <dbReference type="NCBI Taxonomy" id="167791"/>
    <lineage>
        <taxon>Eukaryota</taxon>
        <taxon>Viridiplantae</taxon>
        <taxon>Streptophyta</taxon>
        <taxon>Embryophyta</taxon>
        <taxon>Tracheophyta</taxon>
        <taxon>Spermatophyta</taxon>
        <taxon>Magnoliopsida</taxon>
        <taxon>eudicotyledons</taxon>
        <taxon>Gunneridae</taxon>
        <taxon>Pentapetalae</taxon>
        <taxon>rosids</taxon>
        <taxon>fabids</taxon>
        <taxon>Fabales</taxon>
        <taxon>Fabaceae</taxon>
        <taxon>Cercidoideae</taxon>
        <taxon>Cercideae</taxon>
        <taxon>Bauhiniinae</taxon>
        <taxon>Bauhinia</taxon>
    </lineage>
</organism>
<comment type="caution">
    <text evidence="1">The sequence shown here is derived from an EMBL/GenBank/DDBJ whole genome shotgun (WGS) entry which is preliminary data.</text>
</comment>
<evidence type="ECO:0000313" key="1">
    <source>
        <dbReference type="EMBL" id="KAI4346927.1"/>
    </source>
</evidence>
<sequence>MEPRPTSLPSATGNSGKLRLMCRYGGNIIPRPGSKSLCYVGGDTRIVAIDPEIITTLSSFVAHLSSTLSINFTFVLKYQLPHLDLCSLISVTSDDDFLILIDEHNHLSCSPSSAPSRIRVFLFPSKPDSGLCLIRHPKSETWFSDALNGVKILQKGRHSMMGFDGEAGSGVEAHNFLSSGPESMVLETSSSFGSTSSSASLSNLPPLRAQGEDNEVNSQDAKVKLIPSDAVQSDSSVSNILSHHQKIVYQDPAVHASSMETIVNAESVSLETMIPNISTGHASFSQLNQVQRQPVQIVQVGGAHIIPHNPSGMVLVPSYSQMYQPQQPLQHLVHHHNQPYPIYLVPIAQIPPNNLPSHFGVTDSATASSQASWHLVHNFEEAVKPPPFASDISSQNYGTANAATAYVHVTNNGNQQGEADVPSVYQHPRTHAIASGESPKQGNDPNDDHARLQIYKSQPPPPSLPSQH</sequence>
<dbReference type="Proteomes" id="UP000828941">
    <property type="component" value="Chromosome 4"/>
</dbReference>
<evidence type="ECO:0000313" key="2">
    <source>
        <dbReference type="Proteomes" id="UP000828941"/>
    </source>
</evidence>
<gene>
    <name evidence="1" type="ORF">L6164_007790</name>
</gene>